<protein>
    <recommendedName>
        <fullName evidence="1">glutathione transferase</fullName>
        <ecNumber evidence="1">2.5.1.18</ecNumber>
    </recommendedName>
</protein>
<evidence type="ECO:0000256" key="4">
    <source>
        <dbReference type="ARBA" id="ARBA00047960"/>
    </source>
</evidence>
<gene>
    <name evidence="7" type="ORF">PFISCL1PPCAC_3401</name>
    <name evidence="8" type="ORF">PFISCL1PPCAC_3408</name>
</gene>
<dbReference type="FunFam" id="1.20.1050.10:FF:000044">
    <property type="entry name" value="Glutathione S-transferase"/>
    <property type="match status" value="1"/>
</dbReference>
<dbReference type="SUPFAM" id="SSF52833">
    <property type="entry name" value="Thioredoxin-like"/>
    <property type="match status" value="1"/>
</dbReference>
<dbReference type="Pfam" id="PF14497">
    <property type="entry name" value="GST_C_3"/>
    <property type="match status" value="1"/>
</dbReference>
<feature type="domain" description="GST C-terminal" evidence="6">
    <location>
        <begin position="81"/>
        <end position="207"/>
    </location>
</feature>
<dbReference type="EMBL" id="BTSY01000001">
    <property type="protein sequence ID" value="GMT12103.1"/>
    <property type="molecule type" value="Genomic_DNA"/>
</dbReference>
<keyword evidence="2" id="KW-0808">Transferase</keyword>
<name>A0AAV5V021_9BILA</name>
<organism evidence="8 9">
    <name type="scientific">Pristionchus fissidentatus</name>
    <dbReference type="NCBI Taxonomy" id="1538716"/>
    <lineage>
        <taxon>Eukaryota</taxon>
        <taxon>Metazoa</taxon>
        <taxon>Ecdysozoa</taxon>
        <taxon>Nematoda</taxon>
        <taxon>Chromadorea</taxon>
        <taxon>Rhabditida</taxon>
        <taxon>Rhabditina</taxon>
        <taxon>Diplogasteromorpha</taxon>
        <taxon>Diplogasteroidea</taxon>
        <taxon>Neodiplogasteridae</taxon>
        <taxon>Pristionchus</taxon>
    </lineage>
</organism>
<dbReference type="Gene3D" id="1.20.1050.10">
    <property type="match status" value="1"/>
</dbReference>
<dbReference type="EMBL" id="BTSY01000001">
    <property type="protein sequence ID" value="GMT12111.1"/>
    <property type="molecule type" value="Genomic_DNA"/>
</dbReference>
<dbReference type="InterPro" id="IPR010987">
    <property type="entry name" value="Glutathione-S-Trfase_C-like"/>
</dbReference>
<dbReference type="SFLD" id="SFLDG00363">
    <property type="entry name" value="AMPS_(cytGST):_Alpha-__Mu-__Pi"/>
    <property type="match status" value="1"/>
</dbReference>
<comment type="catalytic activity">
    <reaction evidence="4">
        <text>RX + glutathione = an S-substituted glutathione + a halide anion + H(+)</text>
        <dbReference type="Rhea" id="RHEA:16437"/>
        <dbReference type="ChEBI" id="CHEBI:15378"/>
        <dbReference type="ChEBI" id="CHEBI:16042"/>
        <dbReference type="ChEBI" id="CHEBI:17792"/>
        <dbReference type="ChEBI" id="CHEBI:57925"/>
        <dbReference type="ChEBI" id="CHEBI:90779"/>
        <dbReference type="EC" id="2.5.1.18"/>
    </reaction>
</comment>
<dbReference type="CDD" id="cd03192">
    <property type="entry name" value="GST_C_Sigma_like"/>
    <property type="match status" value="1"/>
</dbReference>
<reference evidence="8" key="1">
    <citation type="submission" date="2023-10" db="EMBL/GenBank/DDBJ databases">
        <title>Genome assembly of Pristionchus species.</title>
        <authorList>
            <person name="Yoshida K."/>
            <person name="Sommer R.J."/>
        </authorList>
    </citation>
    <scope>NUCLEOTIDE SEQUENCE</scope>
    <source>
        <strain evidence="8">RS5133</strain>
    </source>
</reference>
<dbReference type="SFLD" id="SFLDS00019">
    <property type="entry name" value="Glutathione_Transferase_(cytos"/>
    <property type="match status" value="1"/>
</dbReference>
<proteinExistence type="inferred from homology"/>
<evidence type="ECO:0000256" key="3">
    <source>
        <dbReference type="ARBA" id="ARBA00038317"/>
    </source>
</evidence>
<dbReference type="PROSITE" id="PS50405">
    <property type="entry name" value="GST_CTER"/>
    <property type="match status" value="1"/>
</dbReference>
<dbReference type="Proteomes" id="UP001432322">
    <property type="component" value="Unassembled WGS sequence"/>
</dbReference>
<feature type="domain" description="GST N-terminal" evidence="5">
    <location>
        <begin position="2"/>
        <end position="79"/>
    </location>
</feature>
<dbReference type="InterPro" id="IPR004045">
    <property type="entry name" value="Glutathione_S-Trfase_N"/>
</dbReference>
<dbReference type="AlphaFoldDB" id="A0AAV5V021"/>
<dbReference type="EC" id="2.5.1.18" evidence="1"/>
<dbReference type="InterPro" id="IPR036249">
    <property type="entry name" value="Thioredoxin-like_sf"/>
</dbReference>
<evidence type="ECO:0000259" key="5">
    <source>
        <dbReference type="PROSITE" id="PS50404"/>
    </source>
</evidence>
<dbReference type="InterPro" id="IPR040079">
    <property type="entry name" value="Glutathione_S-Trfase"/>
</dbReference>
<keyword evidence="9" id="KW-1185">Reference proteome</keyword>
<dbReference type="Gene3D" id="3.40.30.10">
    <property type="entry name" value="Glutaredoxin"/>
    <property type="match status" value="1"/>
</dbReference>
<dbReference type="GO" id="GO:0004364">
    <property type="term" value="F:glutathione transferase activity"/>
    <property type="evidence" value="ECO:0007669"/>
    <property type="project" value="UniProtKB-EC"/>
</dbReference>
<dbReference type="Pfam" id="PF02798">
    <property type="entry name" value="GST_N"/>
    <property type="match status" value="1"/>
</dbReference>
<dbReference type="PANTHER" id="PTHR11571:SF224">
    <property type="entry name" value="HEMATOPOIETIC PROSTAGLANDIN D SYNTHASE"/>
    <property type="match status" value="1"/>
</dbReference>
<evidence type="ECO:0000256" key="1">
    <source>
        <dbReference type="ARBA" id="ARBA00012452"/>
    </source>
</evidence>
<evidence type="ECO:0000256" key="2">
    <source>
        <dbReference type="ARBA" id="ARBA00022679"/>
    </source>
</evidence>
<comment type="similarity">
    <text evidence="3">Belongs to the GST superfamily. Sigma family.</text>
</comment>
<dbReference type="SFLD" id="SFLDG01205">
    <property type="entry name" value="AMPS.1"/>
    <property type="match status" value="1"/>
</dbReference>
<dbReference type="InterPro" id="IPR004046">
    <property type="entry name" value="GST_C"/>
</dbReference>
<dbReference type="FunFam" id="3.40.30.10:FF:000189">
    <property type="entry name" value="Glutathione S-Transferase"/>
    <property type="match status" value="1"/>
</dbReference>
<evidence type="ECO:0000313" key="9">
    <source>
        <dbReference type="Proteomes" id="UP001432322"/>
    </source>
</evidence>
<sequence>MPTYKLTYFNVRGRAEVARDLFHLAGVSFEDRRVPREEWAAIKDSTPFGQMPVLEVDGKPLGQSYAINRYLANQFGFAGETAFDRAWVDAIADQHKDHENEIWPLLMSHLGPQPGYEESQKKEDIGPARDKYFTILEKIAKENGSTGHFVGTSLTWVDLLISEHVSILLQYVPGFLDAFPTVLDTVAKIQATPKLKEWMDKRPVTPF</sequence>
<dbReference type="InterPro" id="IPR036282">
    <property type="entry name" value="Glutathione-S-Trfase_C_sf"/>
</dbReference>
<evidence type="ECO:0000313" key="7">
    <source>
        <dbReference type="EMBL" id="GMT12103.1"/>
    </source>
</evidence>
<evidence type="ECO:0000259" key="6">
    <source>
        <dbReference type="PROSITE" id="PS50405"/>
    </source>
</evidence>
<dbReference type="InterPro" id="IPR050213">
    <property type="entry name" value="GST_superfamily"/>
</dbReference>
<dbReference type="PROSITE" id="PS50404">
    <property type="entry name" value="GST_NTER"/>
    <property type="match status" value="1"/>
</dbReference>
<dbReference type="PANTHER" id="PTHR11571">
    <property type="entry name" value="GLUTATHIONE S-TRANSFERASE"/>
    <property type="match status" value="1"/>
</dbReference>
<evidence type="ECO:0000313" key="8">
    <source>
        <dbReference type="EMBL" id="GMT12111.1"/>
    </source>
</evidence>
<accession>A0AAV5V021</accession>
<dbReference type="GO" id="GO:0006749">
    <property type="term" value="P:glutathione metabolic process"/>
    <property type="evidence" value="ECO:0007669"/>
    <property type="project" value="TreeGrafter"/>
</dbReference>
<dbReference type="SUPFAM" id="SSF47616">
    <property type="entry name" value="GST C-terminal domain-like"/>
    <property type="match status" value="1"/>
</dbReference>
<dbReference type="CDD" id="cd03039">
    <property type="entry name" value="GST_N_Sigma_like"/>
    <property type="match status" value="1"/>
</dbReference>
<comment type="caution">
    <text evidence="8">The sequence shown here is derived from an EMBL/GenBank/DDBJ whole genome shotgun (WGS) entry which is preliminary data.</text>
</comment>